<dbReference type="Proteomes" id="UP001501207">
    <property type="component" value="Unassembled WGS sequence"/>
</dbReference>
<organism evidence="1 2">
    <name type="scientific">Compostibacter hankyongensis</name>
    <dbReference type="NCBI Taxonomy" id="1007089"/>
    <lineage>
        <taxon>Bacteria</taxon>
        <taxon>Pseudomonadati</taxon>
        <taxon>Bacteroidota</taxon>
        <taxon>Chitinophagia</taxon>
        <taxon>Chitinophagales</taxon>
        <taxon>Chitinophagaceae</taxon>
        <taxon>Compostibacter</taxon>
    </lineage>
</organism>
<evidence type="ECO:0000313" key="2">
    <source>
        <dbReference type="Proteomes" id="UP001501207"/>
    </source>
</evidence>
<dbReference type="EMBL" id="BAABFN010000021">
    <property type="protein sequence ID" value="GAA4318468.1"/>
    <property type="molecule type" value="Genomic_DNA"/>
</dbReference>
<reference evidence="2" key="1">
    <citation type="journal article" date="2019" name="Int. J. Syst. Evol. Microbiol.">
        <title>The Global Catalogue of Microorganisms (GCM) 10K type strain sequencing project: providing services to taxonomists for standard genome sequencing and annotation.</title>
        <authorList>
            <consortium name="The Broad Institute Genomics Platform"/>
            <consortium name="The Broad Institute Genome Sequencing Center for Infectious Disease"/>
            <person name="Wu L."/>
            <person name="Ma J."/>
        </authorList>
    </citation>
    <scope>NUCLEOTIDE SEQUENCE [LARGE SCALE GENOMIC DNA]</scope>
    <source>
        <strain evidence="2">JCM 17664</strain>
    </source>
</reference>
<evidence type="ECO:0000313" key="1">
    <source>
        <dbReference type="EMBL" id="GAA4318468.1"/>
    </source>
</evidence>
<dbReference type="Pfam" id="PF09357">
    <property type="entry name" value="RteC"/>
    <property type="match status" value="1"/>
</dbReference>
<sequence length="275" mass="33016">MDNFYNGIISKLETAIDIMEIEADCSIQRIEAVIHLILGCLSELKAYVLKRGFKNIDEEIRFFKYQKPAIVAKLIYYNAIYKIETKKPYGAKPIRKYLNKELKKLKRFFDNNLDFYKYYRSNNSFLDESFFVRGNHDIKLWLDTYYFQSDQSFSTSHDYKVAKIIANDLIQVYIEDQLYHKFQKNKSKAQKRLKWTGSKVALIELIYALHYQNVFDNGNNDIREVAQYFESAFGIDLGNFYQTYLELRNRKMNRTKFLDTLREELIRRIDERDEE</sequence>
<dbReference type="InterPro" id="IPR018534">
    <property type="entry name" value="Tet_reg_excision_RteC"/>
</dbReference>
<comment type="caution">
    <text evidence="1">The sequence shown here is derived from an EMBL/GenBank/DDBJ whole genome shotgun (WGS) entry which is preliminary data.</text>
</comment>
<protein>
    <submittedName>
        <fullName evidence="1">RteC domain-containing protein</fullName>
    </submittedName>
</protein>
<keyword evidence="2" id="KW-1185">Reference proteome</keyword>
<gene>
    <name evidence="1" type="ORF">GCM10023143_31280</name>
</gene>
<accession>A0ABP8G6K2</accession>
<name>A0ABP8G6K2_9BACT</name>
<dbReference type="RefSeq" id="WP_344981083.1">
    <property type="nucleotide sequence ID" value="NZ_BAABFN010000021.1"/>
</dbReference>
<proteinExistence type="predicted"/>